<dbReference type="InterPro" id="IPR028896">
    <property type="entry name" value="GcvT/YgfZ/DmdA"/>
</dbReference>
<dbReference type="AlphaFoldDB" id="A0A2H5EUS4"/>
<evidence type="ECO:0000313" key="6">
    <source>
        <dbReference type="EMBL" id="AUH63040.1"/>
    </source>
</evidence>
<dbReference type="NCBIfam" id="TIGR01372">
    <property type="entry name" value="soxA"/>
    <property type="match status" value="1"/>
</dbReference>
<dbReference type="PIRSF" id="PIRSF037980">
    <property type="entry name" value="SoxA"/>
    <property type="match status" value="1"/>
</dbReference>
<dbReference type="Pfam" id="PF13510">
    <property type="entry name" value="Fer2_4"/>
    <property type="match status" value="1"/>
</dbReference>
<dbReference type="OrthoDB" id="5287468at2"/>
<sequence length="984" mass="105719">MSQSHRIEGGLIDRTRRLDFRFDGKSYQGHPGDTLASALMANGVRLMGRSFKYHRPRGPLTAGSEEPNALVELRRGARQEPNTRATVAELYDGLDARSQNRIGALSFDLLAVNDLMSPFLAAGFYYKTFMWPKAFWEKLYEPMIRRAAGLGSLSRETDPDLYDKGFLHCDLLVIGGGPAGLAAALTAGRAGADVILADEDFLIGGRLNAETLTLGDASGADWAKASAAELASLPNVRLMPRTTVIGAFDHGIYGALERNADHLPAPAAGKPRQTLWRIYAKRSLLCAGATERPIAFRNNDRPGILMGAALRSYANRWAAVPAQEVAIFTNNDDGHRTAADLLAKGVRVAAVIDSRSDAPKPGGYEVLAGAVVTDAAGRLGLKSVTVKLASGETKVIPCQLLGVSGGWNPNVHLTCHQRGRPVWDASLSSFVPGGVLPPGLSVAGAAQGQMSTAACLRSGAEAAVAALSDLGVTAHPADLPEAEDAPYRITPLYHVPGKGRAWLDQQNDVTVKDVKLAHQEGYVSVEHLKRYTTLGMATDQGKTANLGGLAVMAEMTGKSIPETGTTIFRPPYTPVPIAAFAGRSAGKDFRPTRLTPSHHWAARQGAVFVEVGMWMRAQWFPRPGETQWRQSVDREVLATRKSVGICDVTTLGKIDVQGSEAAEFLNRIYANAFAKLPVGKVRYGLMLREDGMVMDDGTAARLAEDHFVMTTTTANAVGVYRHMEFCRQCLWPDLDVQIISTTEAWAQYSVAGPNARKLLQKIVDPEHDLSNEAFPYMGCAEITVCGGLRARLFRISFSGELAYEIAVPTRYGDALMQRLVKAGAEFDAVVYGTEALGVMRIEKGHAAGNELNGTSTALNLGMGGMVSKKKDSIGSTLSEREGLNREDALVLVGFRPVNPAESFTAGSHFIAREAEANATNDQGYMTSVCFSPSLGHSIGLGFLKNGAARKGEVLRAVNPVQDAETLVEVVSPHFIDPEGERVRA</sequence>
<organism evidence="6 7">
    <name type="scientific">Paracoccus zhejiangensis</name>
    <dbReference type="NCBI Taxonomy" id="1077935"/>
    <lineage>
        <taxon>Bacteria</taxon>
        <taxon>Pseudomonadati</taxon>
        <taxon>Pseudomonadota</taxon>
        <taxon>Alphaproteobacteria</taxon>
        <taxon>Rhodobacterales</taxon>
        <taxon>Paracoccaceae</taxon>
        <taxon>Paracoccus</taxon>
    </lineage>
</organism>
<dbReference type="InterPro" id="IPR006222">
    <property type="entry name" value="GCVT_N"/>
</dbReference>
<dbReference type="InterPro" id="IPR036188">
    <property type="entry name" value="FAD/NAD-bd_sf"/>
</dbReference>
<dbReference type="Pfam" id="PF01571">
    <property type="entry name" value="GCV_T"/>
    <property type="match status" value="1"/>
</dbReference>
<dbReference type="RefSeq" id="WP_101751082.1">
    <property type="nucleotide sequence ID" value="NZ_CP025430.1"/>
</dbReference>
<accession>A0A2H5EUS4</accession>
<proteinExistence type="inferred from homology"/>
<dbReference type="PANTHER" id="PTHR43757:SF2">
    <property type="entry name" value="AMINOMETHYLTRANSFERASE, MITOCHONDRIAL"/>
    <property type="match status" value="1"/>
</dbReference>
<dbReference type="InterPro" id="IPR041117">
    <property type="entry name" value="SoxA_A3"/>
</dbReference>
<evidence type="ECO:0000313" key="7">
    <source>
        <dbReference type="Proteomes" id="UP000234530"/>
    </source>
</evidence>
<dbReference type="PRINTS" id="PR00469">
    <property type="entry name" value="PNDRDTASEII"/>
</dbReference>
<keyword evidence="7" id="KW-1185">Reference proteome</keyword>
<gene>
    <name evidence="6" type="ORF">CX676_01755</name>
</gene>
<dbReference type="GO" id="GO:0046653">
    <property type="term" value="P:tetrahydrofolate metabolic process"/>
    <property type="evidence" value="ECO:0007669"/>
    <property type="project" value="InterPro"/>
</dbReference>
<comment type="similarity">
    <text evidence="1">Belongs to the GcvT family.</text>
</comment>
<dbReference type="PRINTS" id="PR00368">
    <property type="entry name" value="FADPNR"/>
</dbReference>
<dbReference type="InterPro" id="IPR027266">
    <property type="entry name" value="TrmE/GcvT-like"/>
</dbReference>
<dbReference type="InterPro" id="IPR006277">
    <property type="entry name" value="Sarcosine_oxidase_asu"/>
</dbReference>
<dbReference type="InterPro" id="IPR041854">
    <property type="entry name" value="BFD-like_2Fe2S-bd_dom_sf"/>
</dbReference>
<feature type="domain" description="Aminomethyltransferase C-terminal" evidence="4">
    <location>
        <begin position="891"/>
        <end position="976"/>
    </location>
</feature>
<dbReference type="Gene3D" id="3.30.1360.120">
    <property type="entry name" value="Probable tRNA modification gtpase trme, domain 1"/>
    <property type="match status" value="1"/>
</dbReference>
<dbReference type="Gene3D" id="3.50.50.60">
    <property type="entry name" value="FAD/NAD(P)-binding domain"/>
    <property type="match status" value="1"/>
</dbReference>
<dbReference type="Pfam" id="PF12831">
    <property type="entry name" value="FAD_oxidored"/>
    <property type="match status" value="1"/>
</dbReference>
<dbReference type="SUPFAM" id="SSF101790">
    <property type="entry name" value="Aminomethyltransferase beta-barrel domain"/>
    <property type="match status" value="1"/>
</dbReference>
<name>A0A2H5EUS4_9RHOB</name>
<dbReference type="Gene3D" id="3.10.20.440">
    <property type="entry name" value="2Fe-2S iron-sulphur cluster binding domain, sarcosine oxidase, alpha subunit, N-terminal domain"/>
    <property type="match status" value="1"/>
</dbReference>
<evidence type="ECO:0000259" key="3">
    <source>
        <dbReference type="Pfam" id="PF01571"/>
    </source>
</evidence>
<dbReference type="InterPro" id="IPR029043">
    <property type="entry name" value="GcvT/YgfZ_C"/>
</dbReference>
<evidence type="ECO:0000259" key="4">
    <source>
        <dbReference type="Pfam" id="PF08669"/>
    </source>
</evidence>
<dbReference type="PANTHER" id="PTHR43757">
    <property type="entry name" value="AMINOMETHYLTRANSFERASE"/>
    <property type="match status" value="1"/>
</dbReference>
<reference evidence="6 7" key="1">
    <citation type="journal article" date="2013" name="Antonie Van Leeuwenhoek">
        <title>Paracoccus zhejiangensis sp. nov., isolated from activated sludge in wastewater-treatment system.</title>
        <authorList>
            <person name="Wu Z.G."/>
            <person name="Zhang D.F."/>
            <person name="Liu Y.L."/>
            <person name="Wang F."/>
            <person name="Jiang X."/>
            <person name="Li C."/>
            <person name="Li S.P."/>
            <person name="Hong Q."/>
            <person name="Li W.J."/>
        </authorList>
    </citation>
    <scope>NUCLEOTIDE SEQUENCE [LARGE SCALE GENOMIC DNA]</scope>
    <source>
        <strain evidence="6 7">J6</strain>
    </source>
</reference>
<feature type="domain" description="SoxA A3" evidence="5">
    <location>
        <begin position="498"/>
        <end position="582"/>
    </location>
</feature>
<dbReference type="KEGG" id="pzh:CX676_01755"/>
<dbReference type="Proteomes" id="UP000234530">
    <property type="component" value="Chromosome"/>
</dbReference>
<feature type="domain" description="GCVT N-terminal" evidence="3">
    <location>
        <begin position="598"/>
        <end position="870"/>
    </location>
</feature>
<dbReference type="InterPro" id="IPR042204">
    <property type="entry name" value="2Fe-2S-bd_N"/>
</dbReference>
<dbReference type="Pfam" id="PF08669">
    <property type="entry name" value="GCV_T_C"/>
    <property type="match status" value="1"/>
</dbReference>
<dbReference type="EMBL" id="CP025430">
    <property type="protein sequence ID" value="AUH63040.1"/>
    <property type="molecule type" value="Genomic_DNA"/>
</dbReference>
<dbReference type="SUPFAM" id="SSF103025">
    <property type="entry name" value="Folate-binding domain"/>
    <property type="match status" value="1"/>
</dbReference>
<dbReference type="Pfam" id="PF17806">
    <property type="entry name" value="SO_alpha_A3"/>
    <property type="match status" value="1"/>
</dbReference>
<evidence type="ECO:0000256" key="2">
    <source>
        <dbReference type="ARBA" id="ARBA00023002"/>
    </source>
</evidence>
<dbReference type="Gene3D" id="1.10.10.1100">
    <property type="entry name" value="BFD-like [2Fe-2S]-binding domain"/>
    <property type="match status" value="1"/>
</dbReference>
<dbReference type="InterPro" id="IPR013977">
    <property type="entry name" value="GcvT_C"/>
</dbReference>
<protein>
    <submittedName>
        <fullName evidence="6">Sarcosine oxidase subunit alpha</fullName>
    </submittedName>
</protein>
<keyword evidence="2" id="KW-0560">Oxidoreductase</keyword>
<evidence type="ECO:0000256" key="1">
    <source>
        <dbReference type="ARBA" id="ARBA00008609"/>
    </source>
</evidence>
<dbReference type="GO" id="GO:0008115">
    <property type="term" value="F:sarcosine oxidase activity"/>
    <property type="evidence" value="ECO:0007669"/>
    <property type="project" value="InterPro"/>
</dbReference>
<dbReference type="SUPFAM" id="SSF51905">
    <property type="entry name" value="FAD/NAD(P)-binding domain"/>
    <property type="match status" value="1"/>
</dbReference>
<evidence type="ECO:0000259" key="5">
    <source>
        <dbReference type="Pfam" id="PF17806"/>
    </source>
</evidence>